<protein>
    <submittedName>
        <fullName evidence="2">Uncharacterized protein</fullName>
    </submittedName>
</protein>
<feature type="region of interest" description="Disordered" evidence="1">
    <location>
        <begin position="76"/>
        <end position="98"/>
    </location>
</feature>
<dbReference type="Proteomes" id="UP000001239">
    <property type="component" value="Segment"/>
</dbReference>
<dbReference type="EMBL" id="AJ697969">
    <property type="protein sequence ID" value="CAG27191.1"/>
    <property type="molecule type" value="Genomic_DNA"/>
</dbReference>
<keyword evidence="3" id="KW-1185">Reference proteome</keyword>
<evidence type="ECO:0000313" key="3">
    <source>
        <dbReference type="Proteomes" id="UP000001239"/>
    </source>
</evidence>
<name>Q2Z0Y4_9CAUD</name>
<accession>Q2Z0Y4</accession>
<proteinExistence type="predicted"/>
<reference evidence="2 3" key="4">
    <citation type="journal article" date="2005" name="J. Mol. Biol.">
        <title>Genome comparison of Pseudomonas aeruginosa large phages.</title>
        <authorList>
            <person name="Hertveldt K."/>
            <person name="Lavigne R."/>
            <person name="Pleteneva E."/>
            <person name="Sernova N."/>
            <person name="Kurochkina L."/>
            <person name="Korchevskii R."/>
            <person name="Robben J."/>
            <person name="Mesyanzhinov V."/>
            <person name="Krylov V.N."/>
            <person name="Volckaert G."/>
        </authorList>
    </citation>
    <scope>NUCLEOTIDE SEQUENCE</scope>
</reference>
<evidence type="ECO:0000256" key="1">
    <source>
        <dbReference type="SAM" id="MobiDB-lite"/>
    </source>
</evidence>
<reference evidence="2 3" key="3">
    <citation type="journal article" date="2004" name="Bioinformatics">
        <title>PHIRE, a deterministic approach to reveal regulatory elements in bacteriophage genomes.</title>
        <authorList>
            <person name="Lavigne R."/>
            <person name="Sun W.D."/>
            <person name="Volckaert G."/>
        </authorList>
    </citation>
    <scope>NUCLEOTIDE SEQUENCE [LARGE SCALE GENOMIC DNA]</scope>
</reference>
<evidence type="ECO:0000313" key="2">
    <source>
        <dbReference type="EMBL" id="CAG27191.1"/>
    </source>
</evidence>
<dbReference type="RefSeq" id="YP_418130.1">
    <property type="nucleotide sequence ID" value="NC_007623.1"/>
</dbReference>
<dbReference type="GeneID" id="5176762"/>
<reference evidence="2 3" key="2">
    <citation type="journal article" date="2003" name="Res. Microbiol.">
        <title>Myoviridae bacteriophages of Pseudomonas aeruginosa: a long and complex evolutionary pathway.</title>
        <authorList>
            <person name="Krylov V.N."/>
            <person name="Pleteneva E.A."/>
            <person name="Bourkalsteva M.V."/>
            <person name="Shaburova O.V."/>
            <person name="Volckaert G."/>
            <person name="Sykilinda N.N."/>
            <person name="Kurochkina L.P."/>
            <person name="Mesyanzhinov V.V."/>
        </authorList>
    </citation>
    <scope>NUCLEOTIDE SEQUENCE [LARGE SCALE GENOMIC DNA]</scope>
</reference>
<organism evidence="2 3">
    <name type="scientific">Pseudomonas phage EL</name>
    <dbReference type="NCBI Taxonomy" id="273133"/>
    <lineage>
        <taxon>Viruses</taxon>
        <taxon>Duplodnaviria</taxon>
        <taxon>Heunggongvirae</taxon>
        <taxon>Uroviricota</taxon>
        <taxon>Caudoviricetes</taxon>
        <taxon>Chimalliviridae</taxon>
        <taxon>Elvirus</taxon>
        <taxon>Elvirus EL</taxon>
    </lineage>
</organism>
<feature type="compositionally biased region" description="Basic and acidic residues" evidence="1">
    <location>
        <begin position="89"/>
        <end position="98"/>
    </location>
</feature>
<sequence>MSFIIKVMREDCGNGTSRDYEGIIVGQGDRFAISWDPHKEQRELTVEFADGRTLLRVIDGDLYVVNADGKTISGTLKNKPLLPGTSHSNPRDKLSSKL</sequence>
<dbReference type="KEGG" id="vg:5176762"/>
<reference evidence="2 3" key="1">
    <citation type="journal article" date="2002" name="Genetika">
        <title>Phenogenetic characterization of a group of giant Phi KZ-like bacteriophages of Pseudomonas aeruginosa].</title>
        <authorList>
            <person name="Burkal'tseva M.V."/>
            <person name="Krylov V.N."/>
            <person name="Pleteneva E.A."/>
            <person name="Shaburova O.V."/>
            <person name="Krylov S.V."/>
            <person name="Volckaert G."/>
            <person name="Sykilinda N.N."/>
            <person name="Kurochkina L.P."/>
            <person name="Mesyanzhinov V.V."/>
        </authorList>
    </citation>
    <scope>NUCLEOTIDE SEQUENCE [LARGE SCALE GENOMIC DNA]</scope>
</reference>